<gene>
    <name evidence="1" type="ORF">ACFSM5_09775</name>
</gene>
<organism evidence="1 2">
    <name type="scientific">Lacibacterium aquatile</name>
    <dbReference type="NCBI Taxonomy" id="1168082"/>
    <lineage>
        <taxon>Bacteria</taxon>
        <taxon>Pseudomonadati</taxon>
        <taxon>Pseudomonadota</taxon>
        <taxon>Alphaproteobacteria</taxon>
        <taxon>Rhodospirillales</taxon>
        <taxon>Rhodospirillaceae</taxon>
    </lineage>
</organism>
<dbReference type="Gene3D" id="3.40.30.10">
    <property type="entry name" value="Glutaredoxin"/>
    <property type="match status" value="1"/>
</dbReference>
<sequence>MQPHTIVTREEWLQARKALLTKEKEETRLRDEVRAQREALPWVKVDKDYVFETPAGRKSLADLFDGRSQLVIYHFMLGPGWDAGCPGCSFLADHLDGTLPHLNNHDVTLMVVSRAPLPEIKTYQKRMGWEFPWVSSFGSDFNFDYHVSFTKEDLAKGSVDYNYRQTPSKEAHDELPGLSSFYKDEAGRVYHTYSSYARGAEEIISTFMILDRAPKGRNEGEIMDWVKRHDEYEAQPKANNSCCA</sequence>
<dbReference type="Pfam" id="PF05988">
    <property type="entry name" value="DUF899"/>
    <property type="match status" value="1"/>
</dbReference>
<evidence type="ECO:0000313" key="1">
    <source>
        <dbReference type="EMBL" id="MFD2263175.1"/>
    </source>
</evidence>
<comment type="caution">
    <text evidence="1">The sequence shown here is derived from an EMBL/GenBank/DDBJ whole genome shotgun (WGS) entry which is preliminary data.</text>
</comment>
<keyword evidence="2" id="KW-1185">Reference proteome</keyword>
<dbReference type="RefSeq" id="WP_379876150.1">
    <property type="nucleotide sequence ID" value="NZ_JBHUIP010000009.1"/>
</dbReference>
<reference evidence="2" key="1">
    <citation type="journal article" date="2019" name="Int. J. Syst. Evol. Microbiol.">
        <title>The Global Catalogue of Microorganisms (GCM) 10K type strain sequencing project: providing services to taxonomists for standard genome sequencing and annotation.</title>
        <authorList>
            <consortium name="The Broad Institute Genomics Platform"/>
            <consortium name="The Broad Institute Genome Sequencing Center for Infectious Disease"/>
            <person name="Wu L."/>
            <person name="Ma J."/>
        </authorList>
    </citation>
    <scope>NUCLEOTIDE SEQUENCE [LARGE SCALE GENOMIC DNA]</scope>
    <source>
        <strain evidence="2">CGMCC 1.19062</strain>
    </source>
</reference>
<dbReference type="InterPro" id="IPR036249">
    <property type="entry name" value="Thioredoxin-like_sf"/>
</dbReference>
<dbReference type="EMBL" id="JBHUIP010000009">
    <property type="protein sequence ID" value="MFD2263175.1"/>
    <property type="molecule type" value="Genomic_DNA"/>
</dbReference>
<proteinExistence type="predicted"/>
<dbReference type="InterPro" id="IPR010296">
    <property type="entry name" value="DUF899_thioredox"/>
</dbReference>
<dbReference type="Proteomes" id="UP001597295">
    <property type="component" value="Unassembled WGS sequence"/>
</dbReference>
<name>A0ABW5DRR0_9PROT</name>
<protein>
    <submittedName>
        <fullName evidence="1">DUF899 domain-containing protein</fullName>
    </submittedName>
</protein>
<evidence type="ECO:0000313" key="2">
    <source>
        <dbReference type="Proteomes" id="UP001597295"/>
    </source>
</evidence>
<dbReference type="SUPFAM" id="SSF52833">
    <property type="entry name" value="Thioredoxin-like"/>
    <property type="match status" value="1"/>
</dbReference>
<accession>A0ABW5DRR0</accession>